<dbReference type="GO" id="GO:0005524">
    <property type="term" value="F:ATP binding"/>
    <property type="evidence" value="ECO:0007669"/>
    <property type="project" value="UniProtKB-KW"/>
</dbReference>
<gene>
    <name evidence="4" type="ORF">GcM1_224072</name>
</gene>
<dbReference type="PROSITE" id="PS51219">
    <property type="entry name" value="DPCK"/>
    <property type="match status" value="1"/>
</dbReference>
<dbReference type="HAMAP" id="MF_00376">
    <property type="entry name" value="Dephospho_CoA_kinase"/>
    <property type="match status" value="1"/>
</dbReference>
<reference evidence="4 5" key="1">
    <citation type="journal article" date="2018" name="BMC Genomics">
        <title>Comparative genome analyses reveal sequence features reflecting distinct modes of host-adaptation between dicot and monocot powdery mildew.</title>
        <authorList>
            <person name="Wu Y."/>
            <person name="Ma X."/>
            <person name="Pan Z."/>
            <person name="Kale S.D."/>
            <person name="Song Y."/>
            <person name="King H."/>
            <person name="Zhang Q."/>
            <person name="Presley C."/>
            <person name="Deng X."/>
            <person name="Wei C.I."/>
            <person name="Xiao S."/>
        </authorList>
    </citation>
    <scope>NUCLEOTIDE SEQUENCE [LARGE SCALE GENOMIC DNA]</scope>
    <source>
        <strain evidence="4">UMSG1</strain>
    </source>
</reference>
<dbReference type="GO" id="GO:0015937">
    <property type="term" value="P:coenzyme A biosynthetic process"/>
    <property type="evidence" value="ECO:0007669"/>
    <property type="project" value="InterPro"/>
</dbReference>
<evidence type="ECO:0000256" key="3">
    <source>
        <dbReference type="SAM" id="Phobius"/>
    </source>
</evidence>
<keyword evidence="3" id="KW-1133">Transmembrane helix</keyword>
<comment type="caution">
    <text evidence="4">The sequence shown here is derived from an EMBL/GenBank/DDBJ whole genome shotgun (WGS) entry which is preliminary data.</text>
</comment>
<dbReference type="Pfam" id="PF01121">
    <property type="entry name" value="CoaE"/>
    <property type="match status" value="2"/>
</dbReference>
<dbReference type="Gene3D" id="3.40.50.300">
    <property type="entry name" value="P-loop containing nucleotide triphosphate hydrolases"/>
    <property type="match status" value="1"/>
</dbReference>
<dbReference type="PANTHER" id="PTHR10695:SF46">
    <property type="entry name" value="BIFUNCTIONAL COENZYME A SYNTHASE-RELATED"/>
    <property type="match status" value="1"/>
</dbReference>
<feature type="transmembrane region" description="Helical" evidence="3">
    <location>
        <begin position="242"/>
        <end position="267"/>
    </location>
</feature>
<dbReference type="InterPro" id="IPR001977">
    <property type="entry name" value="Depp_CoAkinase"/>
</dbReference>
<dbReference type="InterPro" id="IPR027417">
    <property type="entry name" value="P-loop_NTPase"/>
</dbReference>
<evidence type="ECO:0000256" key="1">
    <source>
        <dbReference type="ARBA" id="ARBA00022741"/>
    </source>
</evidence>
<dbReference type="Proteomes" id="UP000285326">
    <property type="component" value="Unassembled WGS sequence"/>
</dbReference>
<dbReference type="GO" id="GO:0004140">
    <property type="term" value="F:dephospho-CoA kinase activity"/>
    <property type="evidence" value="ECO:0007669"/>
    <property type="project" value="InterPro"/>
</dbReference>
<keyword evidence="4" id="KW-0418">Kinase</keyword>
<dbReference type="AlphaFoldDB" id="A0A420IQP8"/>
<name>A0A420IQP8_9PEZI</name>
<keyword evidence="3" id="KW-0812">Transmembrane</keyword>
<evidence type="ECO:0000313" key="4">
    <source>
        <dbReference type="EMBL" id="RKF76861.1"/>
    </source>
</evidence>
<dbReference type="EMBL" id="MCBS01022418">
    <property type="protein sequence ID" value="RKF76861.1"/>
    <property type="molecule type" value="Genomic_DNA"/>
</dbReference>
<evidence type="ECO:0000313" key="5">
    <source>
        <dbReference type="Proteomes" id="UP000285326"/>
    </source>
</evidence>
<sequence>MLILGLTGSIATGKSSVSRLLSQEPHNLPVIDADVLARRVVAPGTRAYKKIVEQFSPIIPDLLLPSPLESTHENGKGPKTVDKSSVASPLNRVALGRCVFGDSEKCRHNRMLLNNIVHPAVRREMVKEVLKAYLCGHWLLVLDVPLLFEGHLDLFCSTVLVVAVRDIQLQLKRLMHRDPHLSQKDAEARIQSQADLTEKVKKCLNRGSGQRGLVIYNDGDLNDLDKEVKRVITQLKNSHPKWWTWLLWFFPLFAFSMALWHLGMNWLANRKWKKKRSVSQSNV</sequence>
<keyword evidence="4" id="KW-0808">Transferase</keyword>
<dbReference type="FunFam" id="3.40.50.300:FF:001227">
    <property type="entry name" value="Dephospho-CoA kinase CAB5"/>
    <property type="match status" value="1"/>
</dbReference>
<proteinExistence type="inferred from homology"/>
<evidence type="ECO:0000256" key="2">
    <source>
        <dbReference type="ARBA" id="ARBA00022840"/>
    </source>
</evidence>
<dbReference type="SUPFAM" id="SSF52540">
    <property type="entry name" value="P-loop containing nucleoside triphosphate hydrolases"/>
    <property type="match status" value="1"/>
</dbReference>
<dbReference type="NCBIfam" id="TIGR00152">
    <property type="entry name" value="dephospho-CoA kinase"/>
    <property type="match status" value="1"/>
</dbReference>
<keyword evidence="3" id="KW-0472">Membrane</keyword>
<dbReference type="PANTHER" id="PTHR10695">
    <property type="entry name" value="DEPHOSPHO-COA KINASE-RELATED"/>
    <property type="match status" value="1"/>
</dbReference>
<protein>
    <submittedName>
        <fullName evidence="4">Dephospho-CoA kinase CAB5</fullName>
    </submittedName>
</protein>
<organism evidence="4 5">
    <name type="scientific">Golovinomyces cichoracearum</name>
    <dbReference type="NCBI Taxonomy" id="62708"/>
    <lineage>
        <taxon>Eukaryota</taxon>
        <taxon>Fungi</taxon>
        <taxon>Dikarya</taxon>
        <taxon>Ascomycota</taxon>
        <taxon>Pezizomycotina</taxon>
        <taxon>Leotiomycetes</taxon>
        <taxon>Erysiphales</taxon>
        <taxon>Erysiphaceae</taxon>
        <taxon>Golovinomyces</taxon>
    </lineage>
</organism>
<keyword evidence="2" id="KW-0067">ATP-binding</keyword>
<dbReference type="CDD" id="cd02022">
    <property type="entry name" value="DPCK"/>
    <property type="match status" value="1"/>
</dbReference>
<accession>A0A420IQP8</accession>
<keyword evidence="1" id="KW-0547">Nucleotide-binding</keyword>